<dbReference type="InterPro" id="IPR024097">
    <property type="entry name" value="bHLH_ZIP_TF"/>
</dbReference>
<evidence type="ECO:0000256" key="3">
    <source>
        <dbReference type="ARBA" id="ARBA00023015"/>
    </source>
</evidence>
<protein>
    <recommendedName>
        <fullName evidence="7">BHLH domain-containing protein</fullName>
    </recommendedName>
</protein>
<keyword evidence="3" id="KW-0805">Transcription regulation</keyword>
<dbReference type="FunFam" id="4.10.280.10:FF:000002">
    <property type="entry name" value="Basic helix-loop-helix transcription factor"/>
    <property type="match status" value="1"/>
</dbReference>
<sequence>MMLQRPQLPDDNNQETAAASHYTVLQRQRDRLISCWRDQPKHDDGRSLNLDPFCGILANGGEGAINQELPGGLPNRGQYPFLGSASGCGDDERTTATSGGAAAAPAVGTRRKREACTLKPGNEGGDKRMRGDDVDGLVPKLESPPISTITTAASDTCEGKSKASAPPGKSDYIHVRARRGQATDSHSLAERVRREKISKRMKILQDLVPGCSKIAGKAGMLDEILNYVQSLQRQVEFLSMKLAAVSPTIDFGNIDALFGKQTSCNAHIDCDRRKSRRGWPHM</sequence>
<dbReference type="AlphaFoldDB" id="A0A7I8KKS9"/>
<dbReference type="Gene3D" id="4.10.280.10">
    <property type="entry name" value="Helix-loop-helix DNA-binding domain"/>
    <property type="match status" value="1"/>
</dbReference>
<dbReference type="Proteomes" id="UP000663760">
    <property type="component" value="Chromosome 6"/>
</dbReference>
<dbReference type="InterPro" id="IPR011598">
    <property type="entry name" value="bHLH_dom"/>
</dbReference>
<evidence type="ECO:0000256" key="5">
    <source>
        <dbReference type="ARBA" id="ARBA00023242"/>
    </source>
</evidence>
<dbReference type="PROSITE" id="PS50888">
    <property type="entry name" value="BHLH"/>
    <property type="match status" value="1"/>
</dbReference>
<evidence type="ECO:0000256" key="4">
    <source>
        <dbReference type="ARBA" id="ARBA00023163"/>
    </source>
</evidence>
<keyword evidence="5" id="KW-0539">Nucleus</keyword>
<evidence type="ECO:0000313" key="9">
    <source>
        <dbReference type="Proteomes" id="UP000663760"/>
    </source>
</evidence>
<dbReference type="GO" id="GO:0046983">
    <property type="term" value="F:protein dimerization activity"/>
    <property type="evidence" value="ECO:0007669"/>
    <property type="project" value="InterPro"/>
</dbReference>
<evidence type="ECO:0000259" key="7">
    <source>
        <dbReference type="PROSITE" id="PS50888"/>
    </source>
</evidence>
<dbReference type="EMBL" id="LR746269">
    <property type="protein sequence ID" value="CAA7397744.1"/>
    <property type="molecule type" value="Genomic_DNA"/>
</dbReference>
<comment type="subcellular location">
    <subcellularLocation>
        <location evidence="1">Nucleus</location>
    </subcellularLocation>
</comment>
<keyword evidence="4" id="KW-0804">Transcription</keyword>
<feature type="domain" description="BHLH" evidence="7">
    <location>
        <begin position="181"/>
        <end position="231"/>
    </location>
</feature>
<evidence type="ECO:0000313" key="8">
    <source>
        <dbReference type="EMBL" id="CAA7397744.1"/>
    </source>
</evidence>
<dbReference type="SUPFAM" id="SSF47459">
    <property type="entry name" value="HLH, helix-loop-helix DNA-binding domain"/>
    <property type="match status" value="1"/>
</dbReference>
<accession>A0A7I8KKS9</accession>
<feature type="region of interest" description="Disordered" evidence="6">
    <location>
        <begin position="89"/>
        <end position="144"/>
    </location>
</feature>
<dbReference type="PANTHER" id="PTHR12565">
    <property type="entry name" value="STEROL REGULATORY ELEMENT-BINDING PROTEIN"/>
    <property type="match status" value="1"/>
</dbReference>
<comment type="similarity">
    <text evidence="2">Belongs to the bHLH protein family.</text>
</comment>
<evidence type="ECO:0000256" key="6">
    <source>
        <dbReference type="SAM" id="MobiDB-lite"/>
    </source>
</evidence>
<gene>
    <name evidence="8" type="ORF">SI8410_06008409</name>
</gene>
<keyword evidence="9" id="KW-1185">Reference proteome</keyword>
<dbReference type="GO" id="GO:0005634">
    <property type="term" value="C:nucleus"/>
    <property type="evidence" value="ECO:0007669"/>
    <property type="project" value="UniProtKB-SubCell"/>
</dbReference>
<name>A0A7I8KKS9_SPIIN</name>
<dbReference type="Pfam" id="PF00010">
    <property type="entry name" value="HLH"/>
    <property type="match status" value="1"/>
</dbReference>
<dbReference type="CDD" id="cd18919">
    <property type="entry name" value="bHLH_AtBPE_like"/>
    <property type="match status" value="1"/>
</dbReference>
<feature type="compositionally biased region" description="Low complexity" evidence="6">
    <location>
        <begin position="95"/>
        <end position="108"/>
    </location>
</feature>
<reference evidence="8" key="1">
    <citation type="submission" date="2020-02" db="EMBL/GenBank/DDBJ databases">
        <authorList>
            <person name="Scholz U."/>
            <person name="Mascher M."/>
            <person name="Fiebig A."/>
        </authorList>
    </citation>
    <scope>NUCLEOTIDE SEQUENCE</scope>
</reference>
<proteinExistence type="inferred from homology"/>
<organism evidence="8 9">
    <name type="scientific">Spirodela intermedia</name>
    <name type="common">Intermediate duckweed</name>
    <dbReference type="NCBI Taxonomy" id="51605"/>
    <lineage>
        <taxon>Eukaryota</taxon>
        <taxon>Viridiplantae</taxon>
        <taxon>Streptophyta</taxon>
        <taxon>Embryophyta</taxon>
        <taxon>Tracheophyta</taxon>
        <taxon>Spermatophyta</taxon>
        <taxon>Magnoliopsida</taxon>
        <taxon>Liliopsida</taxon>
        <taxon>Araceae</taxon>
        <taxon>Lemnoideae</taxon>
        <taxon>Spirodela</taxon>
    </lineage>
</organism>
<dbReference type="GO" id="GO:0003700">
    <property type="term" value="F:DNA-binding transcription factor activity"/>
    <property type="evidence" value="ECO:0007669"/>
    <property type="project" value="TreeGrafter"/>
</dbReference>
<dbReference type="OrthoDB" id="1928604at2759"/>
<dbReference type="SMART" id="SM00353">
    <property type="entry name" value="HLH"/>
    <property type="match status" value="1"/>
</dbReference>
<feature type="compositionally biased region" description="Basic and acidic residues" evidence="6">
    <location>
        <begin position="124"/>
        <end position="133"/>
    </location>
</feature>
<evidence type="ECO:0000256" key="2">
    <source>
        <dbReference type="ARBA" id="ARBA00005510"/>
    </source>
</evidence>
<dbReference type="InterPro" id="IPR036638">
    <property type="entry name" value="HLH_DNA-bd_sf"/>
</dbReference>
<dbReference type="PANTHER" id="PTHR12565:SF184">
    <property type="entry name" value="BHLH TRANSCRIPTION FACTOR"/>
    <property type="match status" value="1"/>
</dbReference>
<evidence type="ECO:0000256" key="1">
    <source>
        <dbReference type="ARBA" id="ARBA00004123"/>
    </source>
</evidence>